<evidence type="ECO:0000313" key="3">
    <source>
        <dbReference type="EMBL" id="SJZ63427.1"/>
    </source>
</evidence>
<accession>A0A1T4M9A8</accession>
<proteinExistence type="predicted"/>
<feature type="transmembrane region" description="Helical" evidence="2">
    <location>
        <begin position="12"/>
        <end position="33"/>
    </location>
</feature>
<dbReference type="Proteomes" id="UP000190395">
    <property type="component" value="Unassembled WGS sequence"/>
</dbReference>
<dbReference type="RefSeq" id="WP_078930561.1">
    <property type="nucleotide sequence ID" value="NZ_FUXC01000003.1"/>
</dbReference>
<reference evidence="3 4" key="1">
    <citation type="submission" date="2017-02" db="EMBL/GenBank/DDBJ databases">
        <authorList>
            <person name="Peterson S.W."/>
        </authorList>
    </citation>
    <scope>NUCLEOTIDE SEQUENCE [LARGE SCALE GENOMIC DNA]</scope>
    <source>
        <strain evidence="3 4">ATCC BAA-909</strain>
    </source>
</reference>
<dbReference type="GeneID" id="303367067"/>
<sequence length="336" mass="36124">MTRLQKKRNLYALTGTAGIWIFICILFSLFALLPQKQVYKTVKITLSETSTPKITEKKQEAAPPKPQNQEIKKQSQSKPQPEQKASAQKPSKPVSEKKTETKQNIASKKSSVSEKPAVQTLQKSVDELMAEQRTKKTPAKKEFDWSQFDDEAVENVSENSSVPVTANSSKADVFEGTAGKAVDKDSAVFAGSKTETAGSASDSTSAALKKISSAVYSANFGNGVTASSTVKSASAPNGKIALLMNDGSSRTLLEPAKPVIALSEAASATIDTTKNLTVRFTVLANGHVDLNSIKITPGAIITSLVQNEISTQISTWRFNQDTSSATASFPYKIEKR</sequence>
<dbReference type="AlphaFoldDB" id="A0A1T4M9A8"/>
<keyword evidence="2" id="KW-0472">Membrane</keyword>
<feature type="compositionally biased region" description="Low complexity" evidence="1">
    <location>
        <begin position="74"/>
        <end position="84"/>
    </location>
</feature>
<dbReference type="EMBL" id="FUXC01000003">
    <property type="protein sequence ID" value="SJZ63427.1"/>
    <property type="molecule type" value="Genomic_DNA"/>
</dbReference>
<keyword evidence="2" id="KW-0812">Transmembrane</keyword>
<name>A0A1T4M9A8_9SPIR</name>
<evidence type="ECO:0000256" key="2">
    <source>
        <dbReference type="SAM" id="Phobius"/>
    </source>
</evidence>
<protein>
    <submittedName>
        <fullName evidence="3">Uncharacterized protein</fullName>
    </submittedName>
</protein>
<keyword evidence="2" id="KW-1133">Transmembrane helix</keyword>
<evidence type="ECO:0000313" key="4">
    <source>
        <dbReference type="Proteomes" id="UP000190395"/>
    </source>
</evidence>
<feature type="region of interest" description="Disordered" evidence="1">
    <location>
        <begin position="54"/>
        <end position="119"/>
    </location>
</feature>
<gene>
    <name evidence="3" type="ORF">SAMN02745152_00809</name>
</gene>
<dbReference type="OrthoDB" id="363362at2"/>
<evidence type="ECO:0000256" key="1">
    <source>
        <dbReference type="SAM" id="MobiDB-lite"/>
    </source>
</evidence>
<organism evidence="3 4">
    <name type="scientific">Treponema berlinense</name>
    <dbReference type="NCBI Taxonomy" id="225004"/>
    <lineage>
        <taxon>Bacteria</taxon>
        <taxon>Pseudomonadati</taxon>
        <taxon>Spirochaetota</taxon>
        <taxon>Spirochaetia</taxon>
        <taxon>Spirochaetales</taxon>
        <taxon>Treponemataceae</taxon>
        <taxon>Treponema</taxon>
    </lineage>
</organism>
<dbReference type="STRING" id="225004.SAMN02745152_00809"/>
<keyword evidence="4" id="KW-1185">Reference proteome</keyword>